<name>A0ABP9G1A3_9MICC</name>
<dbReference type="EMBL" id="BAABLW010000007">
    <property type="protein sequence ID" value="GAA4924874.1"/>
    <property type="molecule type" value="Genomic_DNA"/>
</dbReference>
<accession>A0ABP9G1A3</accession>
<dbReference type="InterPro" id="IPR004843">
    <property type="entry name" value="Calcineurin-like_PHP"/>
</dbReference>
<dbReference type="SUPFAM" id="SSF56300">
    <property type="entry name" value="Metallo-dependent phosphatases"/>
    <property type="match status" value="1"/>
</dbReference>
<protein>
    <recommendedName>
        <fullName evidence="1">Calcineurin-like phosphoesterase domain-containing protein</fullName>
    </recommendedName>
</protein>
<dbReference type="Pfam" id="PF00149">
    <property type="entry name" value="Metallophos"/>
    <property type="match status" value="1"/>
</dbReference>
<reference evidence="3" key="1">
    <citation type="journal article" date="2019" name="Int. J. Syst. Evol. Microbiol.">
        <title>The Global Catalogue of Microorganisms (GCM) 10K type strain sequencing project: providing services to taxonomists for standard genome sequencing and annotation.</title>
        <authorList>
            <consortium name="The Broad Institute Genomics Platform"/>
            <consortium name="The Broad Institute Genome Sequencing Center for Infectious Disease"/>
            <person name="Wu L."/>
            <person name="Ma J."/>
        </authorList>
    </citation>
    <scope>NUCLEOTIDE SEQUENCE [LARGE SCALE GENOMIC DNA]</scope>
    <source>
        <strain evidence="3">JCM 19129</strain>
    </source>
</reference>
<evidence type="ECO:0000313" key="3">
    <source>
        <dbReference type="Proteomes" id="UP001500368"/>
    </source>
</evidence>
<comment type="caution">
    <text evidence="2">The sequence shown here is derived from an EMBL/GenBank/DDBJ whole genome shotgun (WGS) entry which is preliminary data.</text>
</comment>
<organism evidence="2 3">
    <name type="scientific">Nesterenkonia rhizosphaerae</name>
    <dbReference type="NCBI Taxonomy" id="1348272"/>
    <lineage>
        <taxon>Bacteria</taxon>
        <taxon>Bacillati</taxon>
        <taxon>Actinomycetota</taxon>
        <taxon>Actinomycetes</taxon>
        <taxon>Micrococcales</taxon>
        <taxon>Micrococcaceae</taxon>
        <taxon>Nesterenkonia</taxon>
    </lineage>
</organism>
<sequence>MGRAEKLLQTLSFKDDVHQVEEEKASLLAKFDASWDGETERIDVLIRVKSHIDYETPSVLPGKKSVATIALAGDWHSNTHVAAARFLQARDAGADVLVHVGDLGVWPGPAGARFLAALEFFAKETGIPLYFIDGNHEDFDQLDSAMRECGEHAEVGVLRPWVYHLRRGSVWHWGTTGFAALGGAPSIDRLQRVPGRSWWAGERITQGDIDRLERNTESHMQTHGDVDVLLTHDAPARAPLPSRRFPLPSIIEWEAGQGRRMISQAVRITTPGLIVHGHYHESRRYQLGPGINGLCMNMEDQPGALAVIHLSS</sequence>
<dbReference type="Gene3D" id="3.60.21.10">
    <property type="match status" value="1"/>
</dbReference>
<evidence type="ECO:0000313" key="2">
    <source>
        <dbReference type="EMBL" id="GAA4924874.1"/>
    </source>
</evidence>
<proteinExistence type="predicted"/>
<keyword evidence="3" id="KW-1185">Reference proteome</keyword>
<dbReference type="InterPro" id="IPR029052">
    <property type="entry name" value="Metallo-depent_PP-like"/>
</dbReference>
<evidence type="ECO:0000259" key="1">
    <source>
        <dbReference type="Pfam" id="PF00149"/>
    </source>
</evidence>
<gene>
    <name evidence="2" type="ORF">GCM10025790_22680</name>
</gene>
<dbReference type="RefSeq" id="WP_345478118.1">
    <property type="nucleotide sequence ID" value="NZ_BAABLW010000007.1"/>
</dbReference>
<feature type="domain" description="Calcineurin-like phosphoesterase" evidence="1">
    <location>
        <begin position="68"/>
        <end position="281"/>
    </location>
</feature>
<dbReference type="CDD" id="cd00838">
    <property type="entry name" value="MPP_superfamily"/>
    <property type="match status" value="1"/>
</dbReference>
<dbReference type="Proteomes" id="UP001500368">
    <property type="component" value="Unassembled WGS sequence"/>
</dbReference>